<feature type="compositionally biased region" description="Basic residues" evidence="1">
    <location>
        <begin position="964"/>
        <end position="975"/>
    </location>
</feature>
<dbReference type="Pfam" id="PF00373">
    <property type="entry name" value="FERM_M"/>
    <property type="match status" value="1"/>
</dbReference>
<dbReference type="InterPro" id="IPR014352">
    <property type="entry name" value="FERM/acyl-CoA-bd_prot_sf"/>
</dbReference>
<dbReference type="Pfam" id="PF09379">
    <property type="entry name" value="FERM_N"/>
    <property type="match status" value="1"/>
</dbReference>
<dbReference type="SUPFAM" id="SSF50729">
    <property type="entry name" value="PH domain-like"/>
    <property type="match status" value="3"/>
</dbReference>
<feature type="compositionally biased region" description="Polar residues" evidence="1">
    <location>
        <begin position="1568"/>
        <end position="1581"/>
    </location>
</feature>
<dbReference type="InterPro" id="IPR019749">
    <property type="entry name" value="Band_41_domain"/>
</dbReference>
<dbReference type="Pfam" id="PF00169">
    <property type="entry name" value="PH"/>
    <property type="match status" value="1"/>
</dbReference>
<dbReference type="SUPFAM" id="SSF47031">
    <property type="entry name" value="Second domain of FERM"/>
    <property type="match status" value="1"/>
</dbReference>
<dbReference type="InterPro" id="IPR019748">
    <property type="entry name" value="FERM_central"/>
</dbReference>
<dbReference type="InterPro" id="IPR000299">
    <property type="entry name" value="FERM_domain"/>
</dbReference>
<feature type="region of interest" description="Disordered" evidence="1">
    <location>
        <begin position="592"/>
        <end position="621"/>
    </location>
</feature>
<dbReference type="Pfam" id="PF09380">
    <property type="entry name" value="FERM_C"/>
    <property type="match status" value="1"/>
</dbReference>
<dbReference type="SMART" id="SM01196">
    <property type="entry name" value="FERM_C"/>
    <property type="match status" value="1"/>
</dbReference>
<dbReference type="InterPro" id="IPR035963">
    <property type="entry name" value="FERM_2"/>
</dbReference>
<feature type="compositionally biased region" description="Basic and acidic residues" evidence="1">
    <location>
        <begin position="647"/>
        <end position="662"/>
    </location>
</feature>
<dbReference type="GO" id="GO:0005085">
    <property type="term" value="F:guanyl-nucleotide exchange factor activity"/>
    <property type="evidence" value="ECO:0007669"/>
    <property type="project" value="TreeGrafter"/>
</dbReference>
<sequence>MQEHCGSAISPKHPVGKRPIRVRVLLLDGHLENFILSPRCPGQEFFDLVVQSLQLEDTDYFDLEYEDVMGNKVAVDIINAFFKWKLCWLDHFKPIYKPVSQMLRKPAQFSFKVKFYTTHLNLLTNKLTRYVKLLLSIFHIWLCRRLFALQVKKDLIDGELNCGENTAALLTAFVLQGKRKTRALYELSIIFSPHLIIHKLIAELGDREEEDRRVLSYLENIRLGKQYSPAFISKVVDLHSNLEGMSEGEADYRLLDAARKLEFYGLKLHPARHLLAFQENGGIFLNLGVTHAGLFLYQGKNKLNHFSWSKIRKLSFKRAKFLIKLHSGMEPFGKDTIEFNFESRDACKNFWKKCLEHHAFFRSREMRGEPGAGGGGVGGFGSGIWSSAAPPAHPYASQPSLRFAEDVGGKSTSRGLTRSASLKSGRSQGLFSKGSSYRYCGRTQQQLIENSYNSSPGTMSSEKRSKSVGRLGSGQNLSCLGSPHLHRSVAHVDEKCEEDLPRILRHQQFLFRGSSSSTVAADFGPPTVSLPDHYQLLFLSTPIRRPLSTRFSSLPAESPCKVGPQLLESDYGASVPRVFSVNVLRGPKRRRESGILTNTSPAVTTAATRTSDAESITKYSLSTGSRPSIASALTSGSVPNALNEKCAEKPTKESCGKKHMDKGSGTSTPSGASSSEEPVFRPVSSNEARTFASSRATHDSPTPIQRARAFSAIEERSQYSISLPPEHYDEVAEDEDDCYDNDNISVDKAGLSDDSLLQHPLSVCASRAVSSGDLYRSESINFQYPICKLDDLNSPLDQELENGKKPNDFPIFSPFAQESPPDKIDPHGSLCYPSKSAPASRRASNYSTHDEEFDGEDPMELGSLAPALSIGAISAITGVSCFDDDDEEDSGSGGGGGEGIDTCESKGEGKKEAMSLISGPSSPAVDTLFPLTGQRARSEPLQPVPLATEGLHVEVDSQASNQTRRQRLRRRRTRKREVRGGLDYLAYDALAATVQQHASTLTANPTSRTLRKKSLPPYHDRTFQLAKELSVTEMTYINALRLLTMSALTRVAAWEKAAISAATARTRFQSALAGVHRAQRTRRKRAARQIQAGRRHKSKCSQKLVRDNGRSNDLGANELSDSSSTSLPFVYPSVSGVPRSSSRNELPPSIETSRNRTPPAEGCNLTASSSSLSCSSFSSSPRISDVERSSYQPVAPPPDLASAERELRETTRCLAEMARIADVYRHPLLDGIVSCYEDFLAALPELLSRHIPRHMENEGSECVAGYPSRLALLRVPARRLWYYTQAFRRLAELYGDEHPDLDDCNALVSRLSDLVSRFDSVYRTTEAYALVAEFCQDHQVDAVERPSDHDHCRHRECSIAVLSSLVNEPHSCLIRVGFLEKMSSRGRGFQPRMALLFTDRLIYCGRVSGSTNIHLKIHGVVSLYNAGLESHIKTSVSFSEGISQEGAAASRNSSKERYSFAILVFSGERTDKGHSTIKTVHSRTHRIVFAAPNEEQKRLWLTALNRVLGCDKESGKKMNTCPSMAPVPSLHGNILRTPYCFTKTGISKHDHSNTEGKSQPVSEAQEAQEMQSDVAPNSGNNHLGLLGPRSHLQQTVLRCSGLAYVCWHRRLSVSLDNVLNANQCEISGYLLRKFKTSCGWQKLWTVFTDFTLFFYKSPDDFTPIASLPLLGYRLESARPAAAAADAQLHKSDVLQLTYKSHVYYFKTDAPVSFERYDGCFLPGHRALTDIAATEIDIKVLPLH</sequence>
<dbReference type="OrthoDB" id="6253359at2759"/>
<feature type="compositionally biased region" description="Basic and acidic residues" evidence="1">
    <location>
        <begin position="903"/>
        <end position="913"/>
    </location>
</feature>
<protein>
    <submittedName>
        <fullName evidence="6">FERM domain-containing protein</fullName>
    </submittedName>
</protein>
<feature type="domain" description="PH" evidence="2">
    <location>
        <begin position="1372"/>
        <end position="1509"/>
    </location>
</feature>
<feature type="region of interest" description="Disordered" evidence="1">
    <location>
        <begin position="450"/>
        <end position="473"/>
    </location>
</feature>
<dbReference type="PANTHER" id="PTHR45858">
    <property type="entry name" value="FERM DOMAIN CONTAINING PROTEIN"/>
    <property type="match status" value="1"/>
</dbReference>
<dbReference type="InterPro" id="IPR051835">
    <property type="entry name" value="RAC1-GEF"/>
</dbReference>
<name>A0A158R8Z3_TAEAS</name>
<dbReference type="InterPro" id="IPR029071">
    <property type="entry name" value="Ubiquitin-like_domsf"/>
</dbReference>
<evidence type="ECO:0000259" key="3">
    <source>
        <dbReference type="PROSITE" id="PS50057"/>
    </source>
</evidence>
<feature type="compositionally biased region" description="Polar residues" evidence="1">
    <location>
        <begin position="595"/>
        <end position="621"/>
    </location>
</feature>
<keyword evidence="5" id="KW-1185">Reference proteome</keyword>
<feature type="region of interest" description="Disordered" evidence="1">
    <location>
        <begin position="1185"/>
        <end position="1204"/>
    </location>
</feature>
<feature type="region of interest" description="Disordered" evidence="1">
    <location>
        <begin position="881"/>
        <end position="922"/>
    </location>
</feature>
<dbReference type="SMART" id="SM00295">
    <property type="entry name" value="B41"/>
    <property type="match status" value="1"/>
</dbReference>
<feature type="compositionally biased region" description="Basic residues" evidence="1">
    <location>
        <begin position="1077"/>
        <end position="1100"/>
    </location>
</feature>
<feature type="compositionally biased region" description="Polar residues" evidence="1">
    <location>
        <begin position="450"/>
        <end position="460"/>
    </location>
</feature>
<dbReference type="SUPFAM" id="SSF54236">
    <property type="entry name" value="Ubiquitin-like"/>
    <property type="match status" value="1"/>
</dbReference>
<dbReference type="InterPro" id="IPR001849">
    <property type="entry name" value="PH_domain"/>
</dbReference>
<feature type="compositionally biased region" description="Polar residues" evidence="1">
    <location>
        <begin position="683"/>
        <end position="703"/>
    </location>
</feature>
<evidence type="ECO:0000313" key="6">
    <source>
        <dbReference type="WBParaSite" id="TASK_0000637101-mRNA-1"/>
    </source>
</evidence>
<dbReference type="Pfam" id="PF08736">
    <property type="entry name" value="FA"/>
    <property type="match status" value="1"/>
</dbReference>
<dbReference type="PANTHER" id="PTHR45858:SF5">
    <property type="entry name" value="MOESIN_EZRIN_RADIXIN HOMOLOG 1"/>
    <property type="match status" value="1"/>
</dbReference>
<dbReference type="PROSITE" id="PS50003">
    <property type="entry name" value="PH_DOMAIN"/>
    <property type="match status" value="1"/>
</dbReference>
<dbReference type="CDD" id="cd14473">
    <property type="entry name" value="FERM_B-lobe"/>
    <property type="match status" value="1"/>
</dbReference>
<feature type="region of interest" description="Disordered" evidence="1">
    <location>
        <begin position="956"/>
        <end position="975"/>
    </location>
</feature>
<dbReference type="Gene3D" id="2.30.29.30">
    <property type="entry name" value="Pleckstrin-homology domain (PH domain)/Phosphotyrosine-binding domain (PTB)"/>
    <property type="match status" value="3"/>
</dbReference>
<dbReference type="InterPro" id="IPR011993">
    <property type="entry name" value="PH-like_dom_sf"/>
</dbReference>
<dbReference type="Gene3D" id="1.20.80.10">
    <property type="match status" value="1"/>
</dbReference>
<dbReference type="PROSITE" id="PS50057">
    <property type="entry name" value="FERM_3"/>
    <property type="match status" value="1"/>
</dbReference>
<feature type="compositionally biased region" description="Low complexity" evidence="1">
    <location>
        <begin position="1168"/>
        <end position="1177"/>
    </location>
</feature>
<dbReference type="SMART" id="SM00233">
    <property type="entry name" value="PH"/>
    <property type="match status" value="2"/>
</dbReference>
<reference evidence="6" key="1">
    <citation type="submission" date="2016-04" db="UniProtKB">
        <authorList>
            <consortium name="WormBaseParasite"/>
        </authorList>
    </citation>
    <scope>IDENTIFICATION</scope>
</reference>
<dbReference type="CDD" id="cd01765">
    <property type="entry name" value="FERM_F0_F1"/>
    <property type="match status" value="1"/>
</dbReference>
<dbReference type="InterPro" id="IPR018979">
    <property type="entry name" value="FERM_N"/>
</dbReference>
<evidence type="ECO:0000256" key="1">
    <source>
        <dbReference type="SAM" id="MobiDB-lite"/>
    </source>
</evidence>
<evidence type="ECO:0000259" key="2">
    <source>
        <dbReference type="PROSITE" id="PS50003"/>
    </source>
</evidence>
<feature type="region of interest" description="Disordered" evidence="1">
    <location>
        <begin position="1073"/>
        <end position="1177"/>
    </location>
</feature>
<feature type="region of interest" description="Disordered" evidence="1">
    <location>
        <begin position="1548"/>
        <end position="1585"/>
    </location>
</feature>
<feature type="region of interest" description="Disordered" evidence="1">
    <location>
        <begin position="647"/>
        <end position="704"/>
    </location>
</feature>
<proteinExistence type="predicted"/>
<feature type="compositionally biased region" description="Low complexity" evidence="1">
    <location>
        <begin position="1132"/>
        <end position="1143"/>
    </location>
</feature>
<feature type="region of interest" description="Disordered" evidence="1">
    <location>
        <begin position="833"/>
        <end position="857"/>
    </location>
</feature>
<dbReference type="Proteomes" id="UP000282613">
    <property type="component" value="Unassembled WGS sequence"/>
</dbReference>
<feature type="compositionally biased region" description="Low complexity" evidence="1">
    <location>
        <begin position="664"/>
        <end position="677"/>
    </location>
</feature>
<organism evidence="6">
    <name type="scientific">Taenia asiatica</name>
    <name type="common">Asian tapeworm</name>
    <dbReference type="NCBI Taxonomy" id="60517"/>
    <lineage>
        <taxon>Eukaryota</taxon>
        <taxon>Metazoa</taxon>
        <taxon>Spiralia</taxon>
        <taxon>Lophotrochozoa</taxon>
        <taxon>Platyhelminthes</taxon>
        <taxon>Cestoda</taxon>
        <taxon>Eucestoda</taxon>
        <taxon>Cyclophyllidea</taxon>
        <taxon>Taeniidae</taxon>
        <taxon>Taenia</taxon>
    </lineage>
</organism>
<dbReference type="EMBL" id="UYRS01018494">
    <property type="protein sequence ID" value="VDK36578.1"/>
    <property type="molecule type" value="Genomic_DNA"/>
</dbReference>
<reference evidence="4 5" key="2">
    <citation type="submission" date="2018-11" db="EMBL/GenBank/DDBJ databases">
        <authorList>
            <consortium name="Pathogen Informatics"/>
        </authorList>
    </citation>
    <scope>NUCLEOTIDE SEQUENCE [LARGE SCALE GENOMIC DNA]</scope>
</reference>
<evidence type="ECO:0000313" key="4">
    <source>
        <dbReference type="EMBL" id="VDK36578.1"/>
    </source>
</evidence>
<dbReference type="FunFam" id="2.30.29.30:FF:000002">
    <property type="entry name" value="Band 4.1-like protein 5 isoform 1"/>
    <property type="match status" value="1"/>
</dbReference>
<dbReference type="SMART" id="SM01195">
    <property type="entry name" value="FA"/>
    <property type="match status" value="1"/>
</dbReference>
<gene>
    <name evidence="4" type="ORF">TASK_LOCUS6372</name>
</gene>
<feature type="compositionally biased region" description="Low complexity" evidence="1">
    <location>
        <begin position="833"/>
        <end position="844"/>
    </location>
</feature>
<dbReference type="InterPro" id="IPR018980">
    <property type="entry name" value="FERM_PH-like_C"/>
</dbReference>
<dbReference type="InterPro" id="IPR014847">
    <property type="entry name" value="FA"/>
</dbReference>
<dbReference type="WBParaSite" id="TASK_0000637101-mRNA-1">
    <property type="protein sequence ID" value="TASK_0000637101-mRNA-1"/>
    <property type="gene ID" value="TASK_0000637101"/>
</dbReference>
<feature type="domain" description="FERM" evidence="3">
    <location>
        <begin position="20"/>
        <end position="365"/>
    </location>
</feature>
<evidence type="ECO:0000313" key="5">
    <source>
        <dbReference type="Proteomes" id="UP000282613"/>
    </source>
</evidence>
<accession>A0A158R8Z3</accession>
<dbReference type="STRING" id="60517.A0A158R8Z3"/>
<dbReference type="Gene3D" id="3.10.20.90">
    <property type="entry name" value="Phosphatidylinositol 3-kinase Catalytic Subunit, Chain A, domain 1"/>
    <property type="match status" value="1"/>
</dbReference>